<name>A0A9N8ZDN2_9GLOM</name>
<gene>
    <name evidence="1" type="ORF">DERYTH_LOCUS2383</name>
</gene>
<dbReference type="AlphaFoldDB" id="A0A9N8ZDN2"/>
<dbReference type="OrthoDB" id="199599at2759"/>
<protein>
    <submittedName>
        <fullName evidence="1">27707_t:CDS:1</fullName>
    </submittedName>
</protein>
<reference evidence="1" key="1">
    <citation type="submission" date="2021-06" db="EMBL/GenBank/DDBJ databases">
        <authorList>
            <person name="Kallberg Y."/>
            <person name="Tangrot J."/>
            <person name="Rosling A."/>
        </authorList>
    </citation>
    <scope>NUCLEOTIDE SEQUENCE</scope>
    <source>
        <strain evidence="1">MA453B</strain>
    </source>
</reference>
<dbReference type="Proteomes" id="UP000789405">
    <property type="component" value="Unassembled WGS sequence"/>
</dbReference>
<evidence type="ECO:0000313" key="2">
    <source>
        <dbReference type="Proteomes" id="UP000789405"/>
    </source>
</evidence>
<organism evidence="1 2">
    <name type="scientific">Dentiscutata erythropus</name>
    <dbReference type="NCBI Taxonomy" id="1348616"/>
    <lineage>
        <taxon>Eukaryota</taxon>
        <taxon>Fungi</taxon>
        <taxon>Fungi incertae sedis</taxon>
        <taxon>Mucoromycota</taxon>
        <taxon>Glomeromycotina</taxon>
        <taxon>Glomeromycetes</taxon>
        <taxon>Diversisporales</taxon>
        <taxon>Gigasporaceae</taxon>
        <taxon>Dentiscutata</taxon>
    </lineage>
</organism>
<keyword evidence="2" id="KW-1185">Reference proteome</keyword>
<accession>A0A9N8ZDN2</accession>
<proteinExistence type="predicted"/>
<dbReference type="EMBL" id="CAJVPY010000750">
    <property type="protein sequence ID" value="CAG8490361.1"/>
    <property type="molecule type" value="Genomic_DNA"/>
</dbReference>
<sequence length="90" mass="10232">MNNDDILINGPDKSSHKTQIMEKLEKYNPSLVLENKASVARDHLGEFTIIVIHSITQSILTGGGLDSNNDDEARNSFYRFWNYFSWIGSL</sequence>
<evidence type="ECO:0000313" key="1">
    <source>
        <dbReference type="EMBL" id="CAG8490361.1"/>
    </source>
</evidence>
<comment type="caution">
    <text evidence="1">The sequence shown here is derived from an EMBL/GenBank/DDBJ whole genome shotgun (WGS) entry which is preliminary data.</text>
</comment>